<organism evidence="1 2">
    <name type="scientific">Paenibacillus odorifer</name>
    <dbReference type="NCBI Taxonomy" id="189426"/>
    <lineage>
        <taxon>Bacteria</taxon>
        <taxon>Bacillati</taxon>
        <taxon>Bacillota</taxon>
        <taxon>Bacilli</taxon>
        <taxon>Bacillales</taxon>
        <taxon>Paenibacillaceae</taxon>
        <taxon>Paenibacillus</taxon>
    </lineage>
</organism>
<comment type="caution">
    <text evidence="1">The sequence shown here is derived from an EMBL/GenBank/DDBJ whole genome shotgun (WGS) entry which is preliminary data.</text>
</comment>
<dbReference type="OrthoDB" id="2068210at2"/>
<protein>
    <submittedName>
        <fullName evidence="1">Uncharacterized protein</fullName>
    </submittedName>
</protein>
<dbReference type="Proteomes" id="UP000187439">
    <property type="component" value="Unassembled WGS sequence"/>
</dbReference>
<proteinExistence type="predicted"/>
<dbReference type="EMBL" id="MPTC01000037">
    <property type="protein sequence ID" value="OMD35677.1"/>
    <property type="molecule type" value="Genomic_DNA"/>
</dbReference>
<reference evidence="1 2" key="1">
    <citation type="submission" date="2016-10" db="EMBL/GenBank/DDBJ databases">
        <title>Paenibacillus species isolates.</title>
        <authorList>
            <person name="Beno S.M."/>
        </authorList>
    </citation>
    <scope>NUCLEOTIDE SEQUENCE [LARGE SCALE GENOMIC DNA]</scope>
    <source>
        <strain evidence="1 2">FSL H7-0710</strain>
    </source>
</reference>
<evidence type="ECO:0000313" key="2">
    <source>
        <dbReference type="Proteomes" id="UP000187439"/>
    </source>
</evidence>
<dbReference type="AlphaFoldDB" id="A0A1R0XL36"/>
<name>A0A1R0XL36_9BACL</name>
<gene>
    <name evidence="1" type="ORF">BSK52_26620</name>
</gene>
<accession>A0A1R0XL36</accession>
<sequence length="108" mass="12706">MESGNVRAIATAYQIATLTYPSYEVIELLRPLDINRVLELLLIMRQSPRPVKSPLNFLRRAIQENWSAETMPEKVNRNIEHLEENHYLRKGYSIDEARTLVQRNRARD</sequence>
<dbReference type="RefSeq" id="WP_076121307.1">
    <property type="nucleotide sequence ID" value="NZ_MPTC01000037.1"/>
</dbReference>
<evidence type="ECO:0000313" key="1">
    <source>
        <dbReference type="EMBL" id="OMD35677.1"/>
    </source>
</evidence>